<comment type="caution">
    <text evidence="1">The sequence shown here is derived from an EMBL/GenBank/DDBJ whole genome shotgun (WGS) entry which is preliminary data.</text>
</comment>
<reference evidence="1 2" key="1">
    <citation type="journal article" date="2016" name="Nat. Commun.">
        <title>Thousands of microbial genomes shed light on interconnected biogeochemical processes in an aquifer system.</title>
        <authorList>
            <person name="Anantharaman K."/>
            <person name="Brown C.T."/>
            <person name="Hug L.A."/>
            <person name="Sharon I."/>
            <person name="Castelle C.J."/>
            <person name="Probst A.J."/>
            <person name="Thomas B.C."/>
            <person name="Singh A."/>
            <person name="Wilkins M.J."/>
            <person name="Karaoz U."/>
            <person name="Brodie E.L."/>
            <person name="Williams K.H."/>
            <person name="Hubbard S.S."/>
            <person name="Banfield J.F."/>
        </authorList>
    </citation>
    <scope>NUCLEOTIDE SEQUENCE [LARGE SCALE GENOMIC DNA]</scope>
</reference>
<dbReference type="AlphaFoldDB" id="A0A1F4R4R0"/>
<protein>
    <submittedName>
        <fullName evidence="1">Uncharacterized protein</fullName>
    </submittedName>
</protein>
<evidence type="ECO:0000313" key="1">
    <source>
        <dbReference type="EMBL" id="OGC03178.1"/>
    </source>
</evidence>
<gene>
    <name evidence="1" type="ORF">A3H38_00195</name>
</gene>
<name>A0A1F4R4R0_UNCSA</name>
<evidence type="ECO:0000313" key="2">
    <source>
        <dbReference type="Proteomes" id="UP000176938"/>
    </source>
</evidence>
<dbReference type="EMBL" id="METP01000059">
    <property type="protein sequence ID" value="OGC03178.1"/>
    <property type="molecule type" value="Genomic_DNA"/>
</dbReference>
<sequence>MSVIINHTKWLSAIRPSLGRYCFDLYSRRLARTSWEGLVGFSSDIGEVRTSPNLLTIQVVAGLVDPKSPEEPIPVDQRQPGLFFVEPRDLPAQLKTTKVLDSLSAWVAFCPELFDLKAAGGDLNWLGGSTLSEMGKAADFTTELLPSDERSIGETMLLNLTLANGQLRSCGDLRQEILKLQAKILRSLSGI</sequence>
<dbReference type="Proteomes" id="UP000176938">
    <property type="component" value="Unassembled WGS sequence"/>
</dbReference>
<organism evidence="1 2">
    <name type="scientific">candidate division WOR-1 bacterium RIFCSPLOWO2_02_FULL_46_20</name>
    <dbReference type="NCBI Taxonomy" id="1802567"/>
    <lineage>
        <taxon>Bacteria</taxon>
        <taxon>Bacillati</taxon>
        <taxon>Saganbacteria</taxon>
    </lineage>
</organism>
<accession>A0A1F4R4R0</accession>
<proteinExistence type="predicted"/>